<feature type="region of interest" description="Disordered" evidence="1">
    <location>
        <begin position="61"/>
        <end position="85"/>
    </location>
</feature>
<dbReference type="Proteomes" id="UP000002630">
    <property type="component" value="Linkage Group LG06"/>
</dbReference>
<dbReference type="InParanoid" id="D7FR84"/>
<dbReference type="EMBL" id="FN648389">
    <property type="protein sequence ID" value="CBJ49209.1"/>
    <property type="molecule type" value="Genomic_DNA"/>
</dbReference>
<feature type="compositionally biased region" description="Low complexity" evidence="1">
    <location>
        <begin position="454"/>
        <end position="464"/>
    </location>
</feature>
<dbReference type="InterPro" id="IPR019954">
    <property type="entry name" value="Ubiquitin_CS"/>
</dbReference>
<reference evidence="5 6" key="1">
    <citation type="journal article" date="2010" name="Nature">
        <title>The Ectocarpus genome and the independent evolution of multicellularity in brown algae.</title>
        <authorList>
            <person name="Cock J.M."/>
            <person name="Sterck L."/>
            <person name="Rouze P."/>
            <person name="Scornet D."/>
            <person name="Allen A.E."/>
            <person name="Amoutzias G."/>
            <person name="Anthouard V."/>
            <person name="Artiguenave F."/>
            <person name="Aury J.M."/>
            <person name="Badger J.H."/>
            <person name="Beszteri B."/>
            <person name="Billiau K."/>
            <person name="Bonnet E."/>
            <person name="Bothwell J.H."/>
            <person name="Bowler C."/>
            <person name="Boyen C."/>
            <person name="Brownlee C."/>
            <person name="Carrano C.J."/>
            <person name="Charrier B."/>
            <person name="Cho G.Y."/>
            <person name="Coelho S.M."/>
            <person name="Collen J."/>
            <person name="Corre E."/>
            <person name="Da Silva C."/>
            <person name="Delage L."/>
            <person name="Delaroque N."/>
            <person name="Dittami S.M."/>
            <person name="Doulbeau S."/>
            <person name="Elias M."/>
            <person name="Farnham G."/>
            <person name="Gachon C.M."/>
            <person name="Gschloessl B."/>
            <person name="Heesch S."/>
            <person name="Jabbari K."/>
            <person name="Jubin C."/>
            <person name="Kawai H."/>
            <person name="Kimura K."/>
            <person name="Kloareg B."/>
            <person name="Kupper F.C."/>
            <person name="Lang D."/>
            <person name="Le Bail A."/>
            <person name="Leblanc C."/>
            <person name="Lerouge P."/>
            <person name="Lohr M."/>
            <person name="Lopez P.J."/>
            <person name="Martens C."/>
            <person name="Maumus F."/>
            <person name="Michel G."/>
            <person name="Miranda-Saavedra D."/>
            <person name="Morales J."/>
            <person name="Moreau H."/>
            <person name="Motomura T."/>
            <person name="Nagasato C."/>
            <person name="Napoli C.A."/>
            <person name="Nelson D.R."/>
            <person name="Nyvall-Collen P."/>
            <person name="Peters A.F."/>
            <person name="Pommier C."/>
            <person name="Potin P."/>
            <person name="Poulain J."/>
            <person name="Quesneville H."/>
            <person name="Read B."/>
            <person name="Rensing S.A."/>
            <person name="Ritter A."/>
            <person name="Rousvoal S."/>
            <person name="Samanta M."/>
            <person name="Samson G."/>
            <person name="Schroeder D.C."/>
            <person name="Segurens B."/>
            <person name="Strittmatter M."/>
            <person name="Tonon T."/>
            <person name="Tregear J.W."/>
            <person name="Valentin K."/>
            <person name="von Dassow P."/>
            <person name="Yamagishi T."/>
            <person name="Van de Peer Y."/>
            <person name="Wincker P."/>
        </authorList>
    </citation>
    <scope>NUCLEOTIDE SEQUENCE [LARGE SCALE GENOMIC DNA]</scope>
    <source>
        <strain evidence="6">Ec32 / CCAP1310/4</strain>
    </source>
</reference>
<dbReference type="MEROPS" id="M80.A02"/>
<dbReference type="Gene3D" id="1.20.58.2190">
    <property type="match status" value="1"/>
</dbReference>
<evidence type="ECO:0008006" key="7">
    <source>
        <dbReference type="Google" id="ProtNLM"/>
    </source>
</evidence>
<feature type="compositionally biased region" description="Low complexity" evidence="1">
    <location>
        <begin position="392"/>
        <end position="407"/>
    </location>
</feature>
<organism evidence="5 6">
    <name type="scientific">Ectocarpus siliculosus</name>
    <name type="common">Brown alga</name>
    <name type="synonym">Conferva siliculosa</name>
    <dbReference type="NCBI Taxonomy" id="2880"/>
    <lineage>
        <taxon>Eukaryota</taxon>
        <taxon>Sar</taxon>
        <taxon>Stramenopiles</taxon>
        <taxon>Ochrophyta</taxon>
        <taxon>PX clade</taxon>
        <taxon>Phaeophyceae</taxon>
        <taxon>Ectocarpales</taxon>
        <taxon>Ectocarpaceae</taxon>
        <taxon>Ectocarpus</taxon>
    </lineage>
</organism>
<dbReference type="InterPro" id="IPR018997">
    <property type="entry name" value="PUB_domain"/>
</dbReference>
<evidence type="ECO:0000313" key="6">
    <source>
        <dbReference type="Proteomes" id="UP000002630"/>
    </source>
</evidence>
<feature type="domain" description="UBA" evidence="2">
    <location>
        <begin position="503"/>
        <end position="544"/>
    </location>
</feature>
<feature type="domain" description="Ubiquitin-like" evidence="3">
    <location>
        <begin position="1"/>
        <end position="62"/>
    </location>
</feature>
<name>D7FR84_ECTSI</name>
<dbReference type="InterPro" id="IPR015940">
    <property type="entry name" value="UBA"/>
</dbReference>
<dbReference type="Pfam" id="PF00240">
    <property type="entry name" value="ubiquitin"/>
    <property type="match status" value="1"/>
</dbReference>
<keyword evidence="6" id="KW-1185">Reference proteome</keyword>
<dbReference type="eggNOG" id="KOG4842">
    <property type="taxonomic scope" value="Eukaryota"/>
</dbReference>
<dbReference type="PROSITE" id="PS51397">
    <property type="entry name" value="WLM"/>
    <property type="match status" value="1"/>
</dbReference>
<dbReference type="OrthoDB" id="49605at2759"/>
<dbReference type="InterPro" id="IPR013536">
    <property type="entry name" value="WLM_dom"/>
</dbReference>
<feature type="region of interest" description="Disordered" evidence="1">
    <location>
        <begin position="361"/>
        <end position="508"/>
    </location>
</feature>
<dbReference type="SMART" id="SM00580">
    <property type="entry name" value="PUG"/>
    <property type="match status" value="1"/>
</dbReference>
<feature type="domain" description="WLM" evidence="4">
    <location>
        <begin position="138"/>
        <end position="340"/>
    </location>
</feature>
<dbReference type="OMA" id="RMMGVFD"/>
<gene>
    <name evidence="5" type="ORF">Esi_0211_0033</name>
</gene>
<dbReference type="Pfam" id="PF09409">
    <property type="entry name" value="PUB"/>
    <property type="match status" value="1"/>
</dbReference>
<evidence type="ECO:0000256" key="1">
    <source>
        <dbReference type="SAM" id="MobiDB-lite"/>
    </source>
</evidence>
<sequence>MELQVSFRGEPLTVTGVDHATAVENLKNKLEELTAVPVANQKLILKGKALRDEAGTLEAAGVLVPSPAQTATTTTATERHEEKGDTFVQKSKLMLVGSKPSEVEEVLREQDRVRVRNDLNGQVTPKGYKKVALNYPPGPSDLSPYRFERIETLPGLPEEETARKILESLAADPGVRAVLEKHRWTVGALCELYPEGKVGVSDKCVLGLNQNHGMKIFLRLRTDDLRGFRKILSIRKVLFHELAHNDISDHDDNFYMLMRQVEREAAELNWMQQSGGRTVAGRPPAPRAEPAGLPGGGEGFILVKEAFEGGSGRLGGDSNAFTKIFSAGEMAGQAAVQRLTPEEQEVEDCCGHTKGVAAGAAEVEKEERLAETNAMASSVSEMSVTSDDLDDGVAPALTSAAAGATSGDHGGTDGKTRGGEERQAERGQRLTGASEMNVAEEEGDGISVEPVDSPPLEAAAPTPLEMDEEPSPVARASPAPSPTPPPPPETLAAAATKLGPAPRTPESSSLDELLAMGFPREAAVEALSASGGSIPDAAYRLLTPGMMESGRNNSSEAVGMTAAGGGAQGSREAGRDTGSEGAVRLPRDVRLQQAADRVAGHADRARAVQCLDVLAAVLRNIMEHPEEAKFRKVRRSNGKFKASVGAVAGGVDLLLAAGFEERGDDQLELGRQDPGLIWLAKSTVEAWQERLCQV</sequence>
<dbReference type="InterPro" id="IPR036339">
    <property type="entry name" value="PUB-like_dom_sf"/>
</dbReference>
<dbReference type="AlphaFoldDB" id="D7FR84"/>
<dbReference type="Gene3D" id="3.10.20.90">
    <property type="entry name" value="Phosphatidylinositol 3-kinase Catalytic Subunit, Chain A, domain 1"/>
    <property type="match status" value="1"/>
</dbReference>
<dbReference type="SUPFAM" id="SSF54236">
    <property type="entry name" value="Ubiquitin-like"/>
    <property type="match status" value="1"/>
</dbReference>
<dbReference type="STRING" id="2880.D7FR84"/>
<feature type="compositionally biased region" description="Basic and acidic residues" evidence="1">
    <location>
        <begin position="410"/>
        <end position="428"/>
    </location>
</feature>
<dbReference type="InterPro" id="IPR000626">
    <property type="entry name" value="Ubiquitin-like_dom"/>
</dbReference>
<dbReference type="PROSITE" id="PS00299">
    <property type="entry name" value="UBIQUITIN_1"/>
    <property type="match status" value="1"/>
</dbReference>
<dbReference type="Pfam" id="PF08325">
    <property type="entry name" value="WLM"/>
    <property type="match status" value="1"/>
</dbReference>
<dbReference type="PANTHER" id="PTHR47796">
    <property type="entry name" value="ZINC METALLOPROTEINASE-LIKE PROTEIN"/>
    <property type="match status" value="1"/>
</dbReference>
<dbReference type="InterPro" id="IPR029071">
    <property type="entry name" value="Ubiquitin-like_domsf"/>
</dbReference>
<evidence type="ECO:0000259" key="4">
    <source>
        <dbReference type="PROSITE" id="PS51397"/>
    </source>
</evidence>
<dbReference type="PANTHER" id="PTHR47796:SF1">
    <property type="entry name" value="OS08G0500800 PROTEIN"/>
    <property type="match status" value="1"/>
</dbReference>
<dbReference type="SMART" id="SM00165">
    <property type="entry name" value="UBA"/>
    <property type="match status" value="1"/>
</dbReference>
<dbReference type="InterPro" id="IPR009060">
    <property type="entry name" value="UBA-like_sf"/>
</dbReference>
<dbReference type="SMART" id="SM00213">
    <property type="entry name" value="UBQ"/>
    <property type="match status" value="1"/>
</dbReference>
<feature type="compositionally biased region" description="Polar residues" evidence="1">
    <location>
        <begin position="374"/>
        <end position="386"/>
    </location>
</feature>
<proteinExistence type="predicted"/>
<dbReference type="SUPFAM" id="SSF46934">
    <property type="entry name" value="UBA-like"/>
    <property type="match status" value="1"/>
</dbReference>
<protein>
    <recommendedName>
        <fullName evidence="7">WLM domain-containing protein</fullName>
    </recommendedName>
</protein>
<dbReference type="CDD" id="cd10463">
    <property type="entry name" value="PUB_WLM"/>
    <property type="match status" value="1"/>
</dbReference>
<dbReference type="PROSITE" id="PS50053">
    <property type="entry name" value="UBIQUITIN_2"/>
    <property type="match status" value="1"/>
</dbReference>
<dbReference type="SUPFAM" id="SSF143503">
    <property type="entry name" value="PUG domain-like"/>
    <property type="match status" value="1"/>
</dbReference>
<dbReference type="Gene3D" id="1.10.8.10">
    <property type="entry name" value="DNA helicase RuvA subunit, C-terminal domain"/>
    <property type="match status" value="1"/>
</dbReference>
<evidence type="ECO:0000259" key="2">
    <source>
        <dbReference type="PROSITE" id="PS50030"/>
    </source>
</evidence>
<dbReference type="EMBL" id="FN649731">
    <property type="protein sequence ID" value="CBJ49209.1"/>
    <property type="molecule type" value="Genomic_DNA"/>
</dbReference>
<dbReference type="PROSITE" id="PS50030">
    <property type="entry name" value="UBA"/>
    <property type="match status" value="1"/>
</dbReference>
<feature type="compositionally biased region" description="Pro residues" evidence="1">
    <location>
        <begin position="479"/>
        <end position="489"/>
    </location>
</feature>
<dbReference type="Pfam" id="PF00627">
    <property type="entry name" value="UBA"/>
    <property type="match status" value="1"/>
</dbReference>
<evidence type="ECO:0000313" key="5">
    <source>
        <dbReference type="EMBL" id="CBJ49209.1"/>
    </source>
</evidence>
<feature type="region of interest" description="Disordered" evidence="1">
    <location>
        <begin position="561"/>
        <end position="580"/>
    </location>
</feature>
<evidence type="ECO:0000259" key="3">
    <source>
        <dbReference type="PROSITE" id="PS50053"/>
    </source>
</evidence>
<feature type="region of interest" description="Disordered" evidence="1">
    <location>
        <begin position="275"/>
        <end position="294"/>
    </location>
</feature>
<accession>D7FR84</accession>